<feature type="compositionally biased region" description="Acidic residues" evidence="2">
    <location>
        <begin position="122"/>
        <end position="135"/>
    </location>
</feature>
<proteinExistence type="predicted"/>
<dbReference type="RefSeq" id="XP_062524237.1">
    <property type="nucleotide sequence ID" value="XM_062668253.1"/>
</dbReference>
<evidence type="ECO:0000256" key="2">
    <source>
        <dbReference type="SAM" id="MobiDB-lite"/>
    </source>
</evidence>
<name>A0A8R2MB35_BOMMO</name>
<feature type="region of interest" description="Disordered" evidence="2">
    <location>
        <begin position="119"/>
        <end position="146"/>
    </location>
</feature>
<feature type="coiled-coil region" evidence="1">
    <location>
        <begin position="4"/>
        <end position="31"/>
    </location>
</feature>
<dbReference type="RefSeq" id="XP_062524238.1">
    <property type="nucleotide sequence ID" value="XM_062668254.1"/>
</dbReference>
<organism evidence="3 4">
    <name type="scientific">Bombyx mori</name>
    <name type="common">Silk moth</name>
    <dbReference type="NCBI Taxonomy" id="7091"/>
    <lineage>
        <taxon>Eukaryota</taxon>
        <taxon>Metazoa</taxon>
        <taxon>Ecdysozoa</taxon>
        <taxon>Arthropoda</taxon>
        <taxon>Hexapoda</taxon>
        <taxon>Insecta</taxon>
        <taxon>Pterygota</taxon>
        <taxon>Neoptera</taxon>
        <taxon>Endopterygota</taxon>
        <taxon>Lepidoptera</taxon>
        <taxon>Glossata</taxon>
        <taxon>Ditrysia</taxon>
        <taxon>Bombycoidea</taxon>
        <taxon>Bombycidae</taxon>
        <taxon>Bombycinae</taxon>
        <taxon>Bombyx</taxon>
    </lineage>
</organism>
<evidence type="ECO:0000313" key="4">
    <source>
        <dbReference type="Proteomes" id="UP000005204"/>
    </source>
</evidence>
<dbReference type="Proteomes" id="UP000005204">
    <property type="component" value="Unassembled WGS sequence"/>
</dbReference>
<feature type="compositionally biased region" description="Basic and acidic residues" evidence="2">
    <location>
        <begin position="613"/>
        <end position="635"/>
    </location>
</feature>
<evidence type="ECO:0000313" key="3">
    <source>
        <dbReference type="EnsemblMetazoa" id="XP_037877835.1"/>
    </source>
</evidence>
<dbReference type="RefSeq" id="XP_037877835.1">
    <property type="nucleotide sequence ID" value="XM_038021907.2"/>
</dbReference>
<feature type="region of interest" description="Disordered" evidence="2">
    <location>
        <begin position="888"/>
        <end position="922"/>
    </location>
</feature>
<keyword evidence="4" id="KW-1185">Reference proteome</keyword>
<feature type="region of interest" description="Disordered" evidence="2">
    <location>
        <begin position="824"/>
        <end position="849"/>
    </location>
</feature>
<dbReference type="EnsemblMetazoa" id="XM_038021907.1">
    <property type="protein sequence ID" value="XP_037877835.1"/>
    <property type="gene ID" value="LOC101744334"/>
</dbReference>
<accession>A0A8R2MB35</accession>
<protein>
    <submittedName>
        <fullName evidence="3">Uncharacterized protein</fullName>
    </submittedName>
</protein>
<feature type="compositionally biased region" description="Basic and acidic residues" evidence="2">
    <location>
        <begin position="906"/>
        <end position="919"/>
    </location>
</feature>
<reference evidence="4" key="1">
    <citation type="journal article" date="2008" name="Insect Biochem. Mol. Biol.">
        <title>The genome of a lepidopteran model insect, the silkworm Bombyx mori.</title>
        <authorList>
            <consortium name="International Silkworm Genome Consortium"/>
        </authorList>
    </citation>
    <scope>NUCLEOTIDE SEQUENCE [LARGE SCALE GENOMIC DNA]</scope>
    <source>
        <strain evidence="4">p50T</strain>
    </source>
</reference>
<feature type="region of interest" description="Disordered" evidence="2">
    <location>
        <begin position="261"/>
        <end position="292"/>
    </location>
</feature>
<evidence type="ECO:0000256" key="1">
    <source>
        <dbReference type="SAM" id="Coils"/>
    </source>
</evidence>
<feature type="compositionally biased region" description="Basic and acidic residues" evidence="2">
    <location>
        <begin position="277"/>
        <end position="286"/>
    </location>
</feature>
<reference evidence="3" key="2">
    <citation type="submission" date="2022-06" db="UniProtKB">
        <authorList>
            <consortium name="EnsemblMetazoa"/>
        </authorList>
    </citation>
    <scope>IDENTIFICATION</scope>
    <source>
        <strain evidence="3">p50T (Dazao)</strain>
    </source>
</reference>
<keyword evidence="1" id="KW-0175">Coiled coil</keyword>
<feature type="region of interest" description="Disordered" evidence="2">
    <location>
        <begin position="218"/>
        <end position="239"/>
    </location>
</feature>
<feature type="region of interest" description="Disordered" evidence="2">
    <location>
        <begin position="606"/>
        <end position="635"/>
    </location>
</feature>
<sequence length="1443" mass="163866">METCSKLENDMQILQNVNKGLESKCFQAENQYAAATSLTHQLQMLVKEQETQIESLSIESGLLKSNSKEHEKKISTLLKDNEVLLKHMCLARNIILGKKKLNKKSKLILKTYEKHKCTSEHESDDDDSVIDDSYDEAPSSPMDAAENIDHTTDEVNALKSESISVAKKLCVQRDFLIVKNDTTECNDAISVDAGRGSSLAFSDSDKCFHSPDYYMNDSPLSDGSNTNKQTKRLQNTASSPIQFTEYVEASTSPVEFEQYLQTTNNDSKRKNRSIFDSPEKLRHAGTEDNSLSPVMFSNHKNIHASEGHIVTTDVATSPINHFSRDTILQIQHEDKALSPIKLNNHKHASTSPDRVKTMNVMTSPIRPYSTDTNVELIQADKALSPILLTEHRNVSTSPIRKQTANVYTSPRKCLNTETNLELEYSDKTLSPLTKCSNCKNTPTSPKCIQSINVSNNPIQLLSSQTDAALEQANKEKECLELHNSTNIQDDNCNDNEIDMILRSMRMDHNLITPIPLTPTKSQSTINHVSKVSHKQLSVSVCQDAALVREENKQLQASIAELAKEVMSIKLLLRNRQLPKIPEKPSGLEDLNEINIEASDLVILNSPPKTAINPKDKEFKKSHNKTNELDTDKSEHSIQECVQNVTQKKIRESLEVRQVSPRVILKSSDVCVAQNKNINDSNDVESTCVHDQTPLVHNGEPTCPISNQNPSNIQNIIDNNVGVNVTEPICDYFGEPSPIKEGRKVVKSRKMTKLDKLKQKLLPKCKIKTNEPLAKKLQLKPCKVLIPRIKRIVTDLDSSATLNNKDVYEKALKAMAELKAKNRATEPVEKIENSSNNKDIPKTIPPNETSTLQENKKHIEADNQCSADINLDNNLPQYTKPQLIITRSRSKSFGTTEEEVSVKTKSAQHEKNNSKFQDDKNENEENCVLSNLCRKRTRQNSDEKSNTEPVPCKRVLRSSASNIKLFQKQSDISNASESIKQVHSVELIEKEIVKESFVTSPQSHKSVNKAVSSFSSETEDMTKDVEECNEPSPKESILCKMIQKYGVKSVRYCAKKIPESVSDPIVKKIEEGIAKISELPANETKKAMDKLVADLKKNDTKHLISALIKYLKNPDRKTELFKTVNSPPAPPMTQSEQVLLYIISQLNMSYSSTDIVEDLLKNIEFTLFALNRTPEFVVIESMAHFYAVLCRYFKFKSRLRVFIMDAMYCMQFKAVPLIKQCLDVWMLILPLAHMGIAKSPLVTCLVYLLHFYKCEDKFNRVQEIRSILHRKYFYQVTEWNEPKIMEMLKSSIMEIRTLSIEKKMLRMAIIIFAKRHGTKWCQKNIINKILLPIIERENVPSRVKEFCLSMLGPLMKPYPADMKVHCEVVMNQLIDMFQQNTSQQLKEAIVKSLLYMDRHNQCRVIKVLIDWRPKTISPELEDALRDFVKSKPLRTWKITLAKIR</sequence>
<dbReference type="GeneID" id="101744334"/>